<dbReference type="eggNOG" id="COG2894">
    <property type="taxonomic scope" value="Bacteria"/>
</dbReference>
<dbReference type="GO" id="GO:0009898">
    <property type="term" value="C:cytoplasmic side of plasma membrane"/>
    <property type="evidence" value="ECO:0007669"/>
    <property type="project" value="TreeGrafter"/>
</dbReference>
<dbReference type="InterPro" id="IPR050625">
    <property type="entry name" value="ParA/MinD_ATPase"/>
</dbReference>
<dbReference type="GO" id="GO:0046872">
    <property type="term" value="F:metal ion binding"/>
    <property type="evidence" value="ECO:0007669"/>
    <property type="project" value="InterPro"/>
</dbReference>
<dbReference type="HOGENOM" id="CLU_424973_0_0_9"/>
<evidence type="ECO:0000313" key="4">
    <source>
        <dbReference type="EMBL" id="AEG61987.1"/>
    </source>
</evidence>
<proteinExistence type="predicted"/>
<sequence length="593" mass="65332">MKVLLATGHEELDGVLKEMIPKQGIEVVGTCLNRIVLSEVAKELDADTIILSGLLKGDAEYDLITLVKKLREEGIRVVVLPGSLDMEKTKQLVTSLVPYGVYDYVFDELTPGDIIERLKNPAVPKDIPNALVRAAMEQQSVSQEVSRQVENQLQIQKRIKTKLANKQQSLKSRNSLNDSPPTDTILLATGDEAINESIATSISSHTVMVDNRESLLPMTERYQPGMVILSPLLPGDIDILEVVYQVRQVSKNIIFIAGQTPSTDITLLRIKELQVEVLTGEISIGTILQTLFKATGATEKEYSLSDDEPDEEEDGGEGSLSKFARAGTEMVKNLSSSISVSKIALKRKKTTVNDKVVAVVSPVSTGKTFIAVNLATTLAQMGFRVVLVDGEVLQQSTHTWLNVSQDEKGIIDAMETDDPLTCSYQHPMLSNLYVLNKDPFSDSPFLGLKSMIRILNSLNESDEVDVIIIDTYRNMAEPFTKAIIETASQVILVADLDFSHLTKMQADLDKMENSLDFNKFSLLVNRVVDSDYLGVSDAEKATGLQADGVIPERTKEVLESIKNGIPAALFCPEIKMAFGDFWSRREQELQALA</sequence>
<dbReference type="STRING" id="696281.Desru_3787"/>
<evidence type="ECO:0000256" key="1">
    <source>
        <dbReference type="PROSITE-ProRule" id="PRU00169"/>
    </source>
</evidence>
<evidence type="ECO:0000256" key="2">
    <source>
        <dbReference type="SAM" id="MobiDB-lite"/>
    </source>
</evidence>
<dbReference type="SUPFAM" id="SSF52540">
    <property type="entry name" value="P-loop containing nucleoside triphosphate hydrolases"/>
    <property type="match status" value="1"/>
</dbReference>
<dbReference type="OrthoDB" id="1787531at2"/>
<feature type="region of interest" description="Disordered" evidence="2">
    <location>
        <begin position="301"/>
        <end position="320"/>
    </location>
</feature>
<keyword evidence="5" id="KW-1185">Reference proteome</keyword>
<dbReference type="InterPro" id="IPR002586">
    <property type="entry name" value="CobQ/CobB/MinD/ParA_Nub-bd_dom"/>
</dbReference>
<dbReference type="PROSITE" id="PS50110">
    <property type="entry name" value="RESPONSE_REGULATORY"/>
    <property type="match status" value="1"/>
</dbReference>
<dbReference type="Proteomes" id="UP000009234">
    <property type="component" value="Chromosome"/>
</dbReference>
<feature type="compositionally biased region" description="Acidic residues" evidence="2">
    <location>
        <begin position="304"/>
        <end position="316"/>
    </location>
</feature>
<reference evidence="5" key="1">
    <citation type="submission" date="2011-05" db="EMBL/GenBank/DDBJ databases">
        <title>Complete sequence of Desulfotomaculum ruminis DSM 2154.</title>
        <authorList>
            <person name="Lucas S."/>
            <person name="Copeland A."/>
            <person name="Lapidus A."/>
            <person name="Cheng J.-F."/>
            <person name="Goodwin L."/>
            <person name="Pitluck S."/>
            <person name="Lu M."/>
            <person name="Detter J.C."/>
            <person name="Han C."/>
            <person name="Tapia R."/>
            <person name="Land M."/>
            <person name="Hauser L."/>
            <person name="Kyrpides N."/>
            <person name="Ivanova N."/>
            <person name="Mikhailova N."/>
            <person name="Pagani I."/>
            <person name="Stams A.J.M."/>
            <person name="Plugge C.M."/>
            <person name="Muyzer G."/>
            <person name="Kuever J."/>
            <person name="Parshina S.N."/>
            <person name="Ivanova A.E."/>
            <person name="Nazina T.N."/>
            <person name="Brambilla E."/>
            <person name="Spring S."/>
            <person name="Klenk H.-P."/>
            <person name="Woyke T."/>
        </authorList>
    </citation>
    <scope>NUCLEOTIDE SEQUENCE [LARGE SCALE GENOMIC DNA]</scope>
    <source>
        <strain evidence="5">ATCC 23193 / DSM 2154 / NCIB 8452 / DL</strain>
    </source>
</reference>
<dbReference type="GO" id="GO:0005524">
    <property type="term" value="F:ATP binding"/>
    <property type="evidence" value="ECO:0007669"/>
    <property type="project" value="TreeGrafter"/>
</dbReference>
<dbReference type="Pfam" id="PF01656">
    <property type="entry name" value="CbiA"/>
    <property type="match status" value="1"/>
</dbReference>
<name>F6DQ43_DESRL</name>
<dbReference type="Gene3D" id="3.40.50.2300">
    <property type="match status" value="1"/>
</dbReference>
<dbReference type="EMBL" id="CP002780">
    <property type="protein sequence ID" value="AEG61987.1"/>
    <property type="molecule type" value="Genomic_DNA"/>
</dbReference>
<dbReference type="PANTHER" id="PTHR43384">
    <property type="entry name" value="SEPTUM SITE-DETERMINING PROTEIN MIND HOMOLOG, CHLOROPLASTIC-RELATED"/>
    <property type="match status" value="1"/>
</dbReference>
<protein>
    <submittedName>
        <fullName evidence="4">Chromosome partitioning ATPase-like protein</fullName>
    </submittedName>
</protein>
<dbReference type="Gene3D" id="3.40.50.300">
    <property type="entry name" value="P-loop containing nucleotide triphosphate hydrolases"/>
    <property type="match status" value="1"/>
</dbReference>
<evidence type="ECO:0000259" key="3">
    <source>
        <dbReference type="PROSITE" id="PS50110"/>
    </source>
</evidence>
<dbReference type="KEGG" id="dru:Desru_3787"/>
<organism evidence="4 5">
    <name type="scientific">Desulforamulus ruminis (strain ATCC 23193 / DSM 2154 / NCIMB 8452 / DL)</name>
    <name type="common">Desulfotomaculum ruminis</name>
    <dbReference type="NCBI Taxonomy" id="696281"/>
    <lineage>
        <taxon>Bacteria</taxon>
        <taxon>Bacillati</taxon>
        <taxon>Bacillota</taxon>
        <taxon>Clostridia</taxon>
        <taxon>Eubacteriales</taxon>
        <taxon>Peptococcaceae</taxon>
        <taxon>Desulforamulus</taxon>
    </lineage>
</organism>
<dbReference type="GO" id="GO:0016887">
    <property type="term" value="F:ATP hydrolysis activity"/>
    <property type="evidence" value="ECO:0007669"/>
    <property type="project" value="TreeGrafter"/>
</dbReference>
<dbReference type="InterPro" id="IPR027417">
    <property type="entry name" value="P-loop_NTPase"/>
</dbReference>
<dbReference type="PANTHER" id="PTHR43384:SF13">
    <property type="entry name" value="SLR0110 PROTEIN"/>
    <property type="match status" value="1"/>
</dbReference>
<dbReference type="GO" id="GO:0031419">
    <property type="term" value="F:cobalamin binding"/>
    <property type="evidence" value="ECO:0007669"/>
    <property type="project" value="InterPro"/>
</dbReference>
<accession>F6DQ43</accession>
<dbReference type="GO" id="GO:0005829">
    <property type="term" value="C:cytosol"/>
    <property type="evidence" value="ECO:0007669"/>
    <property type="project" value="TreeGrafter"/>
</dbReference>
<dbReference type="GO" id="GO:0000160">
    <property type="term" value="P:phosphorelay signal transduction system"/>
    <property type="evidence" value="ECO:0007669"/>
    <property type="project" value="InterPro"/>
</dbReference>
<feature type="domain" description="Response regulatory" evidence="3">
    <location>
        <begin position="2"/>
        <end position="122"/>
    </location>
</feature>
<comment type="caution">
    <text evidence="1">Lacks conserved residue(s) required for the propagation of feature annotation.</text>
</comment>
<reference evidence="4 5" key="2">
    <citation type="journal article" date="2012" name="Stand. Genomic Sci.">
        <title>Complete genome sequence of the sulfate-reducing firmicute Desulfotomaculum ruminis type strain (DL(T)).</title>
        <authorList>
            <person name="Spring S."/>
            <person name="Visser M."/>
            <person name="Lu M."/>
            <person name="Copeland A."/>
            <person name="Lapidus A."/>
            <person name="Lucas S."/>
            <person name="Cheng J.F."/>
            <person name="Han C."/>
            <person name="Tapia R."/>
            <person name="Goodwin L.A."/>
            <person name="Pitluck S."/>
            <person name="Ivanova N."/>
            <person name="Land M."/>
            <person name="Hauser L."/>
            <person name="Larimer F."/>
            <person name="Rohde M."/>
            <person name="Goker M."/>
            <person name="Detter J.C."/>
            <person name="Kyrpides N.C."/>
            <person name="Woyke T."/>
            <person name="Schaap P.J."/>
            <person name="Plugge C.M."/>
            <person name="Muyzer G."/>
            <person name="Kuever J."/>
            <person name="Pereira I.A."/>
            <person name="Parshina S.N."/>
            <person name="Bernier-Latmani R."/>
            <person name="Stams A.J."/>
            <person name="Klenk H.P."/>
        </authorList>
    </citation>
    <scope>NUCLEOTIDE SEQUENCE [LARGE SCALE GENOMIC DNA]</scope>
    <source>
        <strain evidence="5">ATCC 23193 / DSM 2154 / NCIB 8452 / DL</strain>
    </source>
</reference>
<dbReference type="RefSeq" id="WP_013843732.1">
    <property type="nucleotide sequence ID" value="NC_015589.1"/>
</dbReference>
<dbReference type="CDD" id="cd02065">
    <property type="entry name" value="B12-binding_like"/>
    <property type="match status" value="1"/>
</dbReference>
<dbReference type="InterPro" id="IPR001789">
    <property type="entry name" value="Sig_transdc_resp-reg_receiver"/>
</dbReference>
<dbReference type="eggNOG" id="COG0745">
    <property type="taxonomic scope" value="Bacteria"/>
</dbReference>
<dbReference type="AlphaFoldDB" id="F6DQ43"/>
<dbReference type="SUPFAM" id="SSF52242">
    <property type="entry name" value="Cobalamin (vitamin B12)-binding domain"/>
    <property type="match status" value="1"/>
</dbReference>
<evidence type="ECO:0000313" key="5">
    <source>
        <dbReference type="Proteomes" id="UP000009234"/>
    </source>
</evidence>
<gene>
    <name evidence="4" type="ordered locus">Desru_3787</name>
</gene>
<dbReference type="InterPro" id="IPR036724">
    <property type="entry name" value="Cobalamin-bd_sf"/>
</dbReference>
<dbReference type="GO" id="GO:0051782">
    <property type="term" value="P:negative regulation of cell division"/>
    <property type="evidence" value="ECO:0007669"/>
    <property type="project" value="TreeGrafter"/>
</dbReference>